<gene>
    <name evidence="3" type="ORF">BSL78_18939</name>
</gene>
<dbReference type="InterPro" id="IPR036397">
    <property type="entry name" value="RNaseH_sf"/>
</dbReference>
<feature type="domain" description="Integrase catalytic" evidence="2">
    <location>
        <begin position="251"/>
        <end position="409"/>
    </location>
</feature>
<evidence type="ECO:0000313" key="4">
    <source>
        <dbReference type="Proteomes" id="UP000230750"/>
    </source>
</evidence>
<name>A0A2G8K874_STIJA</name>
<dbReference type="FunFam" id="1.10.340.70:FF:000001">
    <property type="entry name" value="Retrovirus-related Pol polyprotein from transposon gypsy-like Protein"/>
    <property type="match status" value="1"/>
</dbReference>
<sequence>MVEKTTETHAVRRLNPLSLGNAKLDAVSQRWVGALAAFDFKTFYKPGKSNTVADALSRIPPLSDTLDIAPSAECTPMCTIVPEDLQMATVAAISGSKKEINCPVTSPLVFPSYSREQLREFQQKDPTISRFYESWLSNTKPSMTDRRQNKELSLLVKQWDKLHEMDGLLYRTCPENNTNQLLLPKVLREEVLKACHDQCGHQGGKRTTLLVKQRCYWPKLSSDVIAYCEECDRCVRAKNQPKIREPLRSIVANKPNDIVAVDFTLLERDTAGKENVLIITDIFSKFTQAIPTKDQTAQTTAKKLAQHWFLLFGAPRRLHSDQGRNFESALIQQLCQIHNITKTRTTPYYPEGNGQAERFNRTLHNLLKTLPPSKKRRWSEYLPEVLYAYNCTPHASTGFSPFYLMYGREPILPVDFLLSQPHSQSPDSVDDWIFKHNEALQMAHKKAGETLKHQAAARKRLFDKRAEDSHWKWVPNVYTKSHPRGRQLQMSGELMSISSILQTTTLCTKSARRWLWSKQNGSQEGNTSLSITQSPVPLLHGNLSNNTDTRDMSLPRLRVPTSYQSDSSDDSSPYSSDDEQPRLRRSCRVNRGQHTNPYNVPKSVK</sequence>
<keyword evidence="4" id="KW-1185">Reference proteome</keyword>
<evidence type="ECO:0000259" key="2">
    <source>
        <dbReference type="PROSITE" id="PS50994"/>
    </source>
</evidence>
<accession>A0A2G8K874</accession>
<dbReference type="FunFam" id="3.30.420.10:FF:000032">
    <property type="entry name" value="Retrovirus-related Pol polyprotein from transposon 297-like Protein"/>
    <property type="match status" value="1"/>
</dbReference>
<organism evidence="3 4">
    <name type="scientific">Stichopus japonicus</name>
    <name type="common">Sea cucumber</name>
    <dbReference type="NCBI Taxonomy" id="307972"/>
    <lineage>
        <taxon>Eukaryota</taxon>
        <taxon>Metazoa</taxon>
        <taxon>Echinodermata</taxon>
        <taxon>Eleutherozoa</taxon>
        <taxon>Echinozoa</taxon>
        <taxon>Holothuroidea</taxon>
        <taxon>Aspidochirotacea</taxon>
        <taxon>Aspidochirotida</taxon>
        <taxon>Stichopodidae</taxon>
        <taxon>Apostichopus</taxon>
    </lineage>
</organism>
<dbReference type="PROSITE" id="PS50994">
    <property type="entry name" value="INTEGRASE"/>
    <property type="match status" value="1"/>
</dbReference>
<reference evidence="3 4" key="1">
    <citation type="journal article" date="2017" name="PLoS Biol.">
        <title>The sea cucumber genome provides insights into morphological evolution and visceral regeneration.</title>
        <authorList>
            <person name="Zhang X."/>
            <person name="Sun L."/>
            <person name="Yuan J."/>
            <person name="Sun Y."/>
            <person name="Gao Y."/>
            <person name="Zhang L."/>
            <person name="Li S."/>
            <person name="Dai H."/>
            <person name="Hamel J.F."/>
            <person name="Liu C."/>
            <person name="Yu Y."/>
            <person name="Liu S."/>
            <person name="Lin W."/>
            <person name="Guo K."/>
            <person name="Jin S."/>
            <person name="Xu P."/>
            <person name="Storey K.B."/>
            <person name="Huan P."/>
            <person name="Zhang T."/>
            <person name="Zhou Y."/>
            <person name="Zhang J."/>
            <person name="Lin C."/>
            <person name="Li X."/>
            <person name="Xing L."/>
            <person name="Huo D."/>
            <person name="Sun M."/>
            <person name="Wang L."/>
            <person name="Mercier A."/>
            <person name="Li F."/>
            <person name="Yang H."/>
            <person name="Xiang J."/>
        </authorList>
    </citation>
    <scope>NUCLEOTIDE SEQUENCE [LARGE SCALE GENOMIC DNA]</scope>
    <source>
        <strain evidence="3">Shaxun</strain>
        <tissue evidence="3">Muscle</tissue>
    </source>
</reference>
<dbReference type="InterPro" id="IPR050951">
    <property type="entry name" value="Retrovirus_Pol_polyprotein"/>
</dbReference>
<feature type="compositionally biased region" description="Polar residues" evidence="1">
    <location>
        <begin position="519"/>
        <end position="535"/>
    </location>
</feature>
<evidence type="ECO:0000313" key="3">
    <source>
        <dbReference type="EMBL" id="PIK44197.1"/>
    </source>
</evidence>
<dbReference type="Pfam" id="PF00665">
    <property type="entry name" value="rve"/>
    <property type="match status" value="1"/>
</dbReference>
<dbReference type="Proteomes" id="UP000230750">
    <property type="component" value="Unassembled WGS sequence"/>
</dbReference>
<dbReference type="InterPro" id="IPR012337">
    <property type="entry name" value="RNaseH-like_sf"/>
</dbReference>
<dbReference type="Gene3D" id="1.10.340.70">
    <property type="match status" value="1"/>
</dbReference>
<protein>
    <recommendedName>
        <fullName evidence="2">Integrase catalytic domain-containing protein</fullName>
    </recommendedName>
</protein>
<feature type="region of interest" description="Disordered" evidence="1">
    <location>
        <begin position="519"/>
        <end position="605"/>
    </location>
</feature>
<dbReference type="Gene3D" id="3.30.420.10">
    <property type="entry name" value="Ribonuclease H-like superfamily/Ribonuclease H"/>
    <property type="match status" value="1"/>
</dbReference>
<dbReference type="InterPro" id="IPR041588">
    <property type="entry name" value="Integrase_H2C2"/>
</dbReference>
<dbReference type="PANTHER" id="PTHR37984:SF15">
    <property type="entry name" value="INTEGRASE CATALYTIC DOMAIN-CONTAINING PROTEIN"/>
    <property type="match status" value="1"/>
</dbReference>
<dbReference type="OrthoDB" id="4369127at2759"/>
<feature type="compositionally biased region" description="Low complexity" evidence="1">
    <location>
        <begin position="562"/>
        <end position="575"/>
    </location>
</feature>
<proteinExistence type="predicted"/>
<dbReference type="PANTHER" id="PTHR37984">
    <property type="entry name" value="PROTEIN CBG26694"/>
    <property type="match status" value="1"/>
</dbReference>
<dbReference type="AlphaFoldDB" id="A0A2G8K874"/>
<dbReference type="EMBL" id="MRZV01000792">
    <property type="protein sequence ID" value="PIK44197.1"/>
    <property type="molecule type" value="Genomic_DNA"/>
</dbReference>
<dbReference type="GO" id="GO:0003676">
    <property type="term" value="F:nucleic acid binding"/>
    <property type="evidence" value="ECO:0007669"/>
    <property type="project" value="InterPro"/>
</dbReference>
<dbReference type="SUPFAM" id="SSF53098">
    <property type="entry name" value="Ribonuclease H-like"/>
    <property type="match status" value="1"/>
</dbReference>
<dbReference type="InterPro" id="IPR001584">
    <property type="entry name" value="Integrase_cat-core"/>
</dbReference>
<dbReference type="Pfam" id="PF17921">
    <property type="entry name" value="Integrase_H2C2"/>
    <property type="match status" value="1"/>
</dbReference>
<evidence type="ECO:0000256" key="1">
    <source>
        <dbReference type="SAM" id="MobiDB-lite"/>
    </source>
</evidence>
<dbReference type="GO" id="GO:0015074">
    <property type="term" value="P:DNA integration"/>
    <property type="evidence" value="ECO:0007669"/>
    <property type="project" value="InterPro"/>
</dbReference>
<comment type="caution">
    <text evidence="3">The sequence shown here is derived from an EMBL/GenBank/DDBJ whole genome shotgun (WGS) entry which is preliminary data.</text>
</comment>